<protein>
    <recommendedName>
        <fullName evidence="1">DUF6535 domain-containing protein</fullName>
    </recommendedName>
</protein>
<dbReference type="EMBL" id="JACAZI010000014">
    <property type="protein sequence ID" value="KAF7344848.1"/>
    <property type="molecule type" value="Genomic_DNA"/>
</dbReference>
<name>A0A8H7CRI5_9AGAR</name>
<feature type="domain" description="DUF6535" evidence="1">
    <location>
        <begin position="67"/>
        <end position="134"/>
    </location>
</feature>
<dbReference type="OrthoDB" id="2634466at2759"/>
<dbReference type="InterPro" id="IPR045338">
    <property type="entry name" value="DUF6535"/>
</dbReference>
<dbReference type="Pfam" id="PF20153">
    <property type="entry name" value="DUF6535"/>
    <property type="match status" value="1"/>
</dbReference>
<proteinExistence type="predicted"/>
<evidence type="ECO:0000313" key="3">
    <source>
        <dbReference type="Proteomes" id="UP000620124"/>
    </source>
</evidence>
<sequence>MLGTLATGVGTLATGLKITLSTQLLRSVTDKEKTLRRAWTLDSRVHPDVPSEDGPFGHYCADNAQIWKLYMDRAKIFDDNLANLFNSDLDPLLIFAGLFSAILSAFLIEIRKGLQEDLQTITNNLLMTLIENQRNIVRC</sequence>
<evidence type="ECO:0000259" key="1">
    <source>
        <dbReference type="Pfam" id="PF20153"/>
    </source>
</evidence>
<evidence type="ECO:0000313" key="2">
    <source>
        <dbReference type="EMBL" id="KAF7344848.1"/>
    </source>
</evidence>
<dbReference type="Proteomes" id="UP000620124">
    <property type="component" value="Unassembled WGS sequence"/>
</dbReference>
<gene>
    <name evidence="2" type="ORF">MVEN_01646500</name>
</gene>
<accession>A0A8H7CRI5</accession>
<comment type="caution">
    <text evidence="2">The sequence shown here is derived from an EMBL/GenBank/DDBJ whole genome shotgun (WGS) entry which is preliminary data.</text>
</comment>
<dbReference type="AlphaFoldDB" id="A0A8H7CRI5"/>
<keyword evidence="3" id="KW-1185">Reference proteome</keyword>
<reference evidence="2" key="1">
    <citation type="submission" date="2020-05" db="EMBL/GenBank/DDBJ databases">
        <title>Mycena genomes resolve the evolution of fungal bioluminescence.</title>
        <authorList>
            <person name="Tsai I.J."/>
        </authorList>
    </citation>
    <scope>NUCLEOTIDE SEQUENCE</scope>
    <source>
        <strain evidence="2">CCC161011</strain>
    </source>
</reference>
<organism evidence="2 3">
    <name type="scientific">Mycena venus</name>
    <dbReference type="NCBI Taxonomy" id="2733690"/>
    <lineage>
        <taxon>Eukaryota</taxon>
        <taxon>Fungi</taxon>
        <taxon>Dikarya</taxon>
        <taxon>Basidiomycota</taxon>
        <taxon>Agaricomycotina</taxon>
        <taxon>Agaricomycetes</taxon>
        <taxon>Agaricomycetidae</taxon>
        <taxon>Agaricales</taxon>
        <taxon>Marasmiineae</taxon>
        <taxon>Mycenaceae</taxon>
        <taxon>Mycena</taxon>
    </lineage>
</organism>